<dbReference type="Proteomes" id="UP000290013">
    <property type="component" value="Chromosome"/>
</dbReference>
<accession>A0A4U8WEP4</accession>
<gene>
    <name evidence="1" type="ORF">NCTC12078_01406</name>
</gene>
<reference evidence="1 2" key="1">
    <citation type="submission" date="2019-02" db="EMBL/GenBank/DDBJ databases">
        <authorList>
            <consortium name="Pathogen Informatics"/>
        </authorList>
    </citation>
    <scope>NUCLEOTIDE SEQUENCE [LARGE SCALE GENOMIC DNA]</scope>
    <source>
        <strain evidence="1 2">3012STDY6944375</strain>
    </source>
</reference>
<organism evidence="1 2">
    <name type="scientific">Chryseobacterium taihuense</name>
    <dbReference type="NCBI Taxonomy" id="1141221"/>
    <lineage>
        <taxon>Bacteria</taxon>
        <taxon>Pseudomonadati</taxon>
        <taxon>Bacteroidota</taxon>
        <taxon>Flavobacteriia</taxon>
        <taxon>Flavobacteriales</taxon>
        <taxon>Weeksellaceae</taxon>
        <taxon>Chryseobacterium group</taxon>
        <taxon>Chryseobacterium</taxon>
    </lineage>
</organism>
<evidence type="ECO:0000313" key="2">
    <source>
        <dbReference type="Proteomes" id="UP000290013"/>
    </source>
</evidence>
<dbReference type="RefSeq" id="WP_130914020.1">
    <property type="nucleotide sequence ID" value="NZ_LR215974.1"/>
</dbReference>
<dbReference type="KEGG" id="ctai:NCTC12078_01406"/>
<protein>
    <submittedName>
        <fullName evidence="1">Uncharacterized protein</fullName>
    </submittedName>
</protein>
<sequence>MRVKVKRWGEGPYIYKISKEQFTDISKACFKIEYDTVAIKHNILDSSSSEILLTDSLGNKKTYYADALSKRSQTDKSQSDFWYATTLIIKAARLRMKDLIDYW</sequence>
<dbReference type="AlphaFoldDB" id="A0A4U8WEP4"/>
<dbReference type="EMBL" id="LR215974">
    <property type="protein sequence ID" value="VFB03395.1"/>
    <property type="molecule type" value="Genomic_DNA"/>
</dbReference>
<name>A0A4U8WEP4_9FLAO</name>
<evidence type="ECO:0000313" key="1">
    <source>
        <dbReference type="EMBL" id="VFB03395.1"/>
    </source>
</evidence>
<proteinExistence type="predicted"/>